<dbReference type="Pfam" id="PF12554">
    <property type="entry name" value="MOZART1"/>
    <property type="match status" value="1"/>
</dbReference>
<protein>
    <recommendedName>
        <fullName evidence="7">Mitotic-spindle organizing protein 1</fullName>
    </recommendedName>
</protein>
<dbReference type="GO" id="GO:0031021">
    <property type="term" value="C:interphase microtubule organizing center"/>
    <property type="evidence" value="ECO:0007669"/>
    <property type="project" value="TreeGrafter"/>
</dbReference>
<dbReference type="GO" id="GO:0000931">
    <property type="term" value="C:gamma-tubulin ring complex"/>
    <property type="evidence" value="ECO:0007669"/>
    <property type="project" value="InterPro"/>
</dbReference>
<name>A0AAN8PIV1_POLSC</name>
<evidence type="ECO:0000256" key="2">
    <source>
        <dbReference type="ARBA" id="ARBA00011015"/>
    </source>
</evidence>
<gene>
    <name evidence="5" type="ORF">RUM43_013260</name>
</gene>
<dbReference type="GO" id="GO:0090307">
    <property type="term" value="P:mitotic spindle assembly"/>
    <property type="evidence" value="ECO:0007669"/>
    <property type="project" value="TreeGrafter"/>
</dbReference>
<evidence type="ECO:0000256" key="4">
    <source>
        <dbReference type="ARBA" id="ARBA00023212"/>
    </source>
</evidence>
<reference evidence="5 6" key="1">
    <citation type="submission" date="2023-10" db="EMBL/GenBank/DDBJ databases">
        <title>Genomes of two closely related lineages of the louse Polyplax serrata with different host specificities.</title>
        <authorList>
            <person name="Martinu J."/>
            <person name="Tarabai H."/>
            <person name="Stefka J."/>
            <person name="Hypsa V."/>
        </authorList>
    </citation>
    <scope>NUCLEOTIDE SEQUENCE [LARGE SCALE GENOMIC DNA]</scope>
    <source>
        <strain evidence="5">HR10_N</strain>
    </source>
</reference>
<dbReference type="GO" id="GO:0033566">
    <property type="term" value="P:gamma-tubulin complex localization"/>
    <property type="evidence" value="ECO:0007669"/>
    <property type="project" value="InterPro"/>
</dbReference>
<dbReference type="EMBL" id="JAWJWE010000007">
    <property type="protein sequence ID" value="KAK6632493.1"/>
    <property type="molecule type" value="Genomic_DNA"/>
</dbReference>
<dbReference type="GO" id="GO:0051415">
    <property type="term" value="P:microtubule nucleation by interphase microtubule organizing center"/>
    <property type="evidence" value="ECO:0007669"/>
    <property type="project" value="TreeGrafter"/>
</dbReference>
<comment type="caution">
    <text evidence="5">The sequence shown here is derived from an EMBL/GenBank/DDBJ whole genome shotgun (WGS) entry which is preliminary data.</text>
</comment>
<sequence length="71" mass="8033">MLDQSKSILAARNAFNALYNISQLLNTGLSKEELMICVRLCEKGVNPSMLANIIITMKNEMKNFNERTVKN</sequence>
<evidence type="ECO:0000313" key="5">
    <source>
        <dbReference type="EMBL" id="KAK6632493.1"/>
    </source>
</evidence>
<proteinExistence type="inferred from homology"/>
<organism evidence="5 6">
    <name type="scientific">Polyplax serrata</name>
    <name type="common">Common mouse louse</name>
    <dbReference type="NCBI Taxonomy" id="468196"/>
    <lineage>
        <taxon>Eukaryota</taxon>
        <taxon>Metazoa</taxon>
        <taxon>Ecdysozoa</taxon>
        <taxon>Arthropoda</taxon>
        <taxon>Hexapoda</taxon>
        <taxon>Insecta</taxon>
        <taxon>Pterygota</taxon>
        <taxon>Neoptera</taxon>
        <taxon>Paraneoptera</taxon>
        <taxon>Psocodea</taxon>
        <taxon>Troctomorpha</taxon>
        <taxon>Phthiraptera</taxon>
        <taxon>Anoplura</taxon>
        <taxon>Polyplacidae</taxon>
        <taxon>Polyplax</taxon>
    </lineage>
</organism>
<evidence type="ECO:0000256" key="1">
    <source>
        <dbReference type="ARBA" id="ARBA00004267"/>
    </source>
</evidence>
<keyword evidence="4" id="KW-0206">Cytoskeleton</keyword>
<evidence type="ECO:0000256" key="3">
    <source>
        <dbReference type="ARBA" id="ARBA00022490"/>
    </source>
</evidence>
<evidence type="ECO:0000313" key="6">
    <source>
        <dbReference type="Proteomes" id="UP001372834"/>
    </source>
</evidence>
<dbReference type="GO" id="GO:0005813">
    <property type="term" value="C:centrosome"/>
    <property type="evidence" value="ECO:0007669"/>
    <property type="project" value="TreeGrafter"/>
</dbReference>
<dbReference type="AlphaFoldDB" id="A0AAN8PIV1"/>
<dbReference type="PANTHER" id="PTHR28520">
    <property type="entry name" value="MITOTIC-SPINDLE ORGANIZING PROTEIN 1"/>
    <property type="match status" value="1"/>
</dbReference>
<accession>A0AAN8PIV1</accession>
<comment type="similarity">
    <text evidence="2">Belongs to the MOZART1 family.</text>
</comment>
<evidence type="ECO:0008006" key="7">
    <source>
        <dbReference type="Google" id="ProtNLM"/>
    </source>
</evidence>
<dbReference type="PANTHER" id="PTHR28520:SF2">
    <property type="entry name" value="MITOTIC-SPINDLE ORGANIZING PROTEIN 1"/>
    <property type="match status" value="1"/>
</dbReference>
<dbReference type="Proteomes" id="UP001372834">
    <property type="component" value="Unassembled WGS sequence"/>
</dbReference>
<comment type="subcellular location">
    <subcellularLocation>
        <location evidence="1">Cytoplasm</location>
        <location evidence="1">Cytoskeleton</location>
        <location evidence="1">Microtubule organizing center</location>
    </subcellularLocation>
</comment>
<dbReference type="GO" id="GO:0005819">
    <property type="term" value="C:spindle"/>
    <property type="evidence" value="ECO:0007669"/>
    <property type="project" value="TreeGrafter"/>
</dbReference>
<dbReference type="InterPro" id="IPR022214">
    <property type="entry name" value="MZT1"/>
</dbReference>
<keyword evidence="3" id="KW-0963">Cytoplasm</keyword>